<evidence type="ECO:0000256" key="1">
    <source>
        <dbReference type="ARBA" id="ARBA00006700"/>
    </source>
</evidence>
<dbReference type="RefSeq" id="WP_121441704.1">
    <property type="nucleotide sequence ID" value="NZ_RCDA01000001.1"/>
</dbReference>
<dbReference type="InterPro" id="IPR001014">
    <property type="entry name" value="Ribosomal_uL23_CS"/>
</dbReference>
<reference evidence="8 9" key="1">
    <citation type="submission" date="2018-10" db="EMBL/GenBank/DDBJ databases">
        <title>Genomic Encyclopedia of Type Strains, Phase IV (KMG-IV): sequencing the most valuable type-strain genomes for metagenomic binning, comparative biology and taxonomic classification.</title>
        <authorList>
            <person name="Goeker M."/>
        </authorList>
    </citation>
    <scope>NUCLEOTIDE SEQUENCE [LARGE SCALE GENOMIC DNA]</scope>
    <source>
        <strain evidence="8 9">DSM 12769</strain>
    </source>
</reference>
<accession>A0A498C6E3</accession>
<comment type="similarity">
    <text evidence="1 6 7">Belongs to the universal ribosomal protein uL23 family.</text>
</comment>
<proteinExistence type="inferred from homology"/>
<evidence type="ECO:0000256" key="3">
    <source>
        <dbReference type="ARBA" id="ARBA00022884"/>
    </source>
</evidence>
<dbReference type="Proteomes" id="UP000275461">
    <property type="component" value="Unassembled WGS sequence"/>
</dbReference>
<keyword evidence="4 6" id="KW-0689">Ribosomal protein</keyword>
<dbReference type="InterPro" id="IPR012678">
    <property type="entry name" value="Ribosomal_uL23/eL15/eS24_sf"/>
</dbReference>
<evidence type="ECO:0000256" key="5">
    <source>
        <dbReference type="ARBA" id="ARBA00023274"/>
    </source>
</evidence>
<gene>
    <name evidence="6" type="primary">rplW</name>
    <name evidence="8" type="ORF">DFR31_1207</name>
</gene>
<sequence>MRVERLYEVVRAPHISEKSTLAAEERNEVVFKVAVDARKPEIRQAVEQLFDVKVRDVRTVKMKGKRKRFGRLEGKRPGWKKAYVTLEEGNEIDFLGGAE</sequence>
<dbReference type="Gene3D" id="3.30.70.330">
    <property type="match status" value="1"/>
</dbReference>
<dbReference type="Pfam" id="PF00276">
    <property type="entry name" value="Ribosomal_L23"/>
    <property type="match status" value="1"/>
</dbReference>
<evidence type="ECO:0000313" key="8">
    <source>
        <dbReference type="EMBL" id="RLK51282.1"/>
    </source>
</evidence>
<dbReference type="NCBIfam" id="NF004358">
    <property type="entry name" value="PRK05738.1-1"/>
    <property type="match status" value="1"/>
</dbReference>
<comment type="function">
    <text evidence="6">One of the early assembly proteins it binds 23S rRNA. One of the proteins that surrounds the polypeptide exit tunnel on the outside of the ribosome. Forms the main docking site for trigger factor binding to the ribosome.</text>
</comment>
<keyword evidence="9" id="KW-1185">Reference proteome</keyword>
<dbReference type="AlphaFoldDB" id="A0A498C6E3"/>
<dbReference type="NCBIfam" id="NF004366">
    <property type="entry name" value="PRK05738.3-2"/>
    <property type="match status" value="1"/>
</dbReference>
<dbReference type="GO" id="GO:0005840">
    <property type="term" value="C:ribosome"/>
    <property type="evidence" value="ECO:0007669"/>
    <property type="project" value="UniProtKB-KW"/>
</dbReference>
<organism evidence="8 9">
    <name type="scientific">Alkalispirillum mobile</name>
    <dbReference type="NCBI Taxonomy" id="85925"/>
    <lineage>
        <taxon>Bacteria</taxon>
        <taxon>Pseudomonadati</taxon>
        <taxon>Pseudomonadota</taxon>
        <taxon>Gammaproteobacteria</taxon>
        <taxon>Chromatiales</taxon>
        <taxon>Ectothiorhodospiraceae</taxon>
        <taxon>Alkalispirillum</taxon>
    </lineage>
</organism>
<dbReference type="EMBL" id="RCDA01000001">
    <property type="protein sequence ID" value="RLK51282.1"/>
    <property type="molecule type" value="Genomic_DNA"/>
</dbReference>
<comment type="subunit">
    <text evidence="6">Part of the 50S ribosomal subunit. Contacts protein L29, and trigger factor when it is bound to the ribosome.</text>
</comment>
<dbReference type="GO" id="GO:1990904">
    <property type="term" value="C:ribonucleoprotein complex"/>
    <property type="evidence" value="ECO:0007669"/>
    <property type="project" value="UniProtKB-KW"/>
</dbReference>
<dbReference type="PROSITE" id="PS00050">
    <property type="entry name" value="RIBOSOMAL_L23"/>
    <property type="match status" value="1"/>
</dbReference>
<dbReference type="PANTHER" id="PTHR11620">
    <property type="entry name" value="60S RIBOSOMAL PROTEIN L23A"/>
    <property type="match status" value="1"/>
</dbReference>
<evidence type="ECO:0000256" key="2">
    <source>
        <dbReference type="ARBA" id="ARBA00022730"/>
    </source>
</evidence>
<comment type="caution">
    <text evidence="8">The sequence shown here is derived from an EMBL/GenBank/DDBJ whole genome shotgun (WGS) entry which is preliminary data.</text>
</comment>
<keyword evidence="3 6" id="KW-0694">RNA-binding</keyword>
<name>A0A498C6E3_9GAMM</name>
<dbReference type="FunFam" id="3.30.70.330:FF:000001">
    <property type="entry name" value="50S ribosomal protein L23"/>
    <property type="match status" value="1"/>
</dbReference>
<dbReference type="GO" id="GO:0019843">
    <property type="term" value="F:rRNA binding"/>
    <property type="evidence" value="ECO:0007669"/>
    <property type="project" value="UniProtKB-UniRule"/>
</dbReference>
<dbReference type="InterPro" id="IPR013025">
    <property type="entry name" value="Ribosomal_uL23-like"/>
</dbReference>
<keyword evidence="2 6" id="KW-0699">rRNA-binding</keyword>
<dbReference type="HAMAP" id="MF_01369_B">
    <property type="entry name" value="Ribosomal_uL23_B"/>
    <property type="match status" value="1"/>
</dbReference>
<evidence type="ECO:0000256" key="7">
    <source>
        <dbReference type="RuleBase" id="RU003934"/>
    </source>
</evidence>
<dbReference type="OrthoDB" id="9793353at2"/>
<dbReference type="NCBIfam" id="NF004363">
    <property type="entry name" value="PRK05738.2-4"/>
    <property type="match status" value="1"/>
</dbReference>
<dbReference type="InterPro" id="IPR012677">
    <property type="entry name" value="Nucleotide-bd_a/b_plait_sf"/>
</dbReference>
<evidence type="ECO:0000256" key="4">
    <source>
        <dbReference type="ARBA" id="ARBA00022980"/>
    </source>
</evidence>
<dbReference type="SUPFAM" id="SSF54189">
    <property type="entry name" value="Ribosomal proteins S24e, L23 and L15e"/>
    <property type="match status" value="1"/>
</dbReference>
<protein>
    <recommendedName>
        <fullName evidence="6">Large ribosomal subunit protein uL23</fullName>
    </recommendedName>
</protein>
<dbReference type="NCBIfam" id="NF004359">
    <property type="entry name" value="PRK05738.1-3"/>
    <property type="match status" value="1"/>
</dbReference>
<evidence type="ECO:0000256" key="6">
    <source>
        <dbReference type="HAMAP-Rule" id="MF_01369"/>
    </source>
</evidence>
<dbReference type="GO" id="GO:0006412">
    <property type="term" value="P:translation"/>
    <property type="evidence" value="ECO:0007669"/>
    <property type="project" value="UniProtKB-UniRule"/>
</dbReference>
<evidence type="ECO:0000313" key="9">
    <source>
        <dbReference type="Proteomes" id="UP000275461"/>
    </source>
</evidence>
<dbReference type="GO" id="GO:0003735">
    <property type="term" value="F:structural constituent of ribosome"/>
    <property type="evidence" value="ECO:0007669"/>
    <property type="project" value="InterPro"/>
</dbReference>
<keyword evidence="5 6" id="KW-0687">Ribonucleoprotein</keyword>